<dbReference type="SUPFAM" id="SSF52540">
    <property type="entry name" value="P-loop containing nucleoside triphosphate hydrolases"/>
    <property type="match status" value="1"/>
</dbReference>
<dbReference type="InterPro" id="IPR001650">
    <property type="entry name" value="Helicase_C-like"/>
</dbReference>
<gene>
    <name evidence="10" type="ORF">LKD48_00875</name>
</gene>
<dbReference type="PANTHER" id="PTHR47959">
    <property type="entry name" value="ATP-DEPENDENT RNA HELICASE RHLE-RELATED"/>
    <property type="match status" value="1"/>
</dbReference>
<dbReference type="InterPro" id="IPR014001">
    <property type="entry name" value="Helicase_ATP-bd"/>
</dbReference>
<keyword evidence="11" id="KW-1185">Reference proteome</keyword>
<dbReference type="Pfam" id="PF00270">
    <property type="entry name" value="DEAD"/>
    <property type="match status" value="1"/>
</dbReference>
<evidence type="ECO:0000313" key="11">
    <source>
        <dbReference type="Proteomes" id="UP001198200"/>
    </source>
</evidence>
<evidence type="ECO:0000256" key="4">
    <source>
        <dbReference type="ARBA" id="ARBA00022840"/>
    </source>
</evidence>
<keyword evidence="2" id="KW-0378">Hydrolase</keyword>
<dbReference type="GO" id="GO:0003724">
    <property type="term" value="F:RNA helicase activity"/>
    <property type="evidence" value="ECO:0007669"/>
    <property type="project" value="InterPro"/>
</dbReference>
<dbReference type="Gene3D" id="3.40.50.300">
    <property type="entry name" value="P-loop containing nucleotide triphosphate hydrolases"/>
    <property type="match status" value="2"/>
</dbReference>
<dbReference type="PROSITE" id="PS51194">
    <property type="entry name" value="HELICASE_CTER"/>
    <property type="match status" value="1"/>
</dbReference>
<name>A0AAE3E2K5_9FIRM</name>
<keyword evidence="3 10" id="KW-0347">Helicase</keyword>
<keyword evidence="1" id="KW-0547">Nucleotide-binding</keyword>
<feature type="domain" description="Helicase ATP-binding" evidence="7">
    <location>
        <begin position="34"/>
        <end position="204"/>
    </location>
</feature>
<dbReference type="InterPro" id="IPR012677">
    <property type="entry name" value="Nucleotide-bd_a/b_plait_sf"/>
</dbReference>
<evidence type="ECO:0000256" key="2">
    <source>
        <dbReference type="ARBA" id="ARBA00022801"/>
    </source>
</evidence>
<dbReference type="Pfam" id="PF03880">
    <property type="entry name" value="DbpA"/>
    <property type="match status" value="1"/>
</dbReference>
<dbReference type="AlphaFoldDB" id="A0AAE3E2K5"/>
<dbReference type="SMART" id="SM00487">
    <property type="entry name" value="DEXDc"/>
    <property type="match status" value="1"/>
</dbReference>
<protein>
    <submittedName>
        <fullName evidence="10">DEAD/DEAH box helicase</fullName>
    </submittedName>
</protein>
<evidence type="ECO:0000259" key="8">
    <source>
        <dbReference type="PROSITE" id="PS51194"/>
    </source>
</evidence>
<feature type="domain" description="DEAD-box RNA helicase Q" evidence="9">
    <location>
        <begin position="3"/>
        <end position="31"/>
    </location>
</feature>
<feature type="domain" description="Helicase C-terminal" evidence="8">
    <location>
        <begin position="215"/>
        <end position="377"/>
    </location>
</feature>
<accession>A0AAE3E2K5</accession>
<evidence type="ECO:0000256" key="6">
    <source>
        <dbReference type="PROSITE-ProRule" id="PRU00552"/>
    </source>
</evidence>
<feature type="short sequence motif" description="Q motif" evidence="6">
    <location>
        <begin position="3"/>
        <end position="31"/>
    </location>
</feature>
<dbReference type="Pfam" id="PF00271">
    <property type="entry name" value="Helicase_C"/>
    <property type="match status" value="1"/>
</dbReference>
<dbReference type="Proteomes" id="UP001198200">
    <property type="component" value="Unassembled WGS sequence"/>
</dbReference>
<dbReference type="InterPro" id="IPR005580">
    <property type="entry name" value="DbpA/CsdA_RNA-bd_dom"/>
</dbReference>
<keyword evidence="4" id="KW-0067">ATP-binding</keyword>
<dbReference type="SMART" id="SM00490">
    <property type="entry name" value="HELICc"/>
    <property type="match status" value="1"/>
</dbReference>
<dbReference type="Gene3D" id="3.30.70.330">
    <property type="match status" value="1"/>
</dbReference>
<comment type="similarity">
    <text evidence="5">Belongs to the DEAD box helicase family.</text>
</comment>
<evidence type="ECO:0000256" key="1">
    <source>
        <dbReference type="ARBA" id="ARBA00022741"/>
    </source>
</evidence>
<evidence type="ECO:0000259" key="9">
    <source>
        <dbReference type="PROSITE" id="PS51195"/>
    </source>
</evidence>
<dbReference type="PANTHER" id="PTHR47959:SF1">
    <property type="entry name" value="ATP-DEPENDENT RNA HELICASE DBPA"/>
    <property type="match status" value="1"/>
</dbReference>
<evidence type="ECO:0000313" key="10">
    <source>
        <dbReference type="EMBL" id="MCC2220202.1"/>
    </source>
</evidence>
<dbReference type="GO" id="GO:0016787">
    <property type="term" value="F:hydrolase activity"/>
    <property type="evidence" value="ECO:0007669"/>
    <property type="project" value="UniProtKB-KW"/>
</dbReference>
<evidence type="ECO:0000256" key="3">
    <source>
        <dbReference type="ARBA" id="ARBA00022806"/>
    </source>
</evidence>
<dbReference type="PROSITE" id="PS51195">
    <property type="entry name" value="Q_MOTIF"/>
    <property type="match status" value="1"/>
</dbReference>
<dbReference type="InterPro" id="IPR050079">
    <property type="entry name" value="DEAD_box_RNA_helicase"/>
</dbReference>
<reference evidence="10 11" key="1">
    <citation type="submission" date="2021-10" db="EMBL/GenBank/DDBJ databases">
        <title>Anaerobic single-cell dispensing facilitates the cultivation of human gut bacteria.</title>
        <authorList>
            <person name="Afrizal A."/>
        </authorList>
    </citation>
    <scope>NUCLEOTIDE SEQUENCE [LARGE SCALE GENOMIC DNA]</scope>
    <source>
        <strain evidence="10 11">CLA-AA-H224</strain>
    </source>
</reference>
<evidence type="ECO:0000256" key="5">
    <source>
        <dbReference type="ARBA" id="ARBA00038437"/>
    </source>
</evidence>
<evidence type="ECO:0000259" key="7">
    <source>
        <dbReference type="PROSITE" id="PS51192"/>
    </source>
</evidence>
<dbReference type="CDD" id="cd18787">
    <property type="entry name" value="SF2_C_DEAD"/>
    <property type="match status" value="1"/>
</dbReference>
<dbReference type="GO" id="GO:0005829">
    <property type="term" value="C:cytosol"/>
    <property type="evidence" value="ECO:0007669"/>
    <property type="project" value="TreeGrafter"/>
</dbReference>
<proteinExistence type="inferred from homology"/>
<dbReference type="RefSeq" id="WP_308730874.1">
    <property type="nucleotide sequence ID" value="NZ_JAJEQN010000002.1"/>
</dbReference>
<dbReference type="CDD" id="cd00268">
    <property type="entry name" value="DEADc"/>
    <property type="match status" value="1"/>
</dbReference>
<dbReference type="InterPro" id="IPR027417">
    <property type="entry name" value="P-loop_NTPase"/>
</dbReference>
<dbReference type="EMBL" id="JAJEQN010000002">
    <property type="protein sequence ID" value="MCC2220202.1"/>
    <property type="molecule type" value="Genomic_DNA"/>
</dbReference>
<dbReference type="InterPro" id="IPR044742">
    <property type="entry name" value="DEAD/DEAH_RhlB"/>
</dbReference>
<dbReference type="GO" id="GO:0003676">
    <property type="term" value="F:nucleic acid binding"/>
    <property type="evidence" value="ECO:0007669"/>
    <property type="project" value="InterPro"/>
</dbReference>
<dbReference type="PROSITE" id="PS51192">
    <property type="entry name" value="HELICASE_ATP_BIND_1"/>
    <property type="match status" value="1"/>
</dbReference>
<sequence length="489" mass="54864">MENQFRQYPLEEDILGALDALGYTQPTEIQAAVIPSILNGRDIIAKSKTGSGKTAAFAIPICNFADWEQNTAQALVLEPTRELAFQVKDELYAIGRFKRLKVPVLYGGFPMEKQILTLKQKTHIVVGTPGRVLDHCKRGTLDLSKVRYVVIDEADLMLDMGFIEDVRNILMHLEGKPVFMLFSATMGERLEALAAQFMHEPLEVKIENDTETADTIEQVGYFVDEDEKKLPLFLDILTMENPDNAMVFCGTREMVEVLYYRLRKEGIACGMLHGMIDQKVRTRTIEDFRAQGFRILIATDVAARGVDFQNITHVFNYDLPTNKEVYVHRIGRTGRAGETGRAVSLIREDEQKMLNSIESFTGVGLAILKPPAAEDVENARSAFLKRQRQKRPRKKKKQDVFGGQIMNLTIGGGKKSKLRSGDVVGAISSIDGVDGKTDIGAIDIRESITYVEILNGKGALVLEELPKRTMKGKYRKVHQTRERIGTIIK</sequence>
<dbReference type="InterPro" id="IPR011545">
    <property type="entry name" value="DEAD/DEAH_box_helicase_dom"/>
</dbReference>
<comment type="caution">
    <text evidence="10">The sequence shown here is derived from an EMBL/GenBank/DDBJ whole genome shotgun (WGS) entry which is preliminary data.</text>
</comment>
<dbReference type="GO" id="GO:0005524">
    <property type="term" value="F:ATP binding"/>
    <property type="evidence" value="ECO:0007669"/>
    <property type="project" value="UniProtKB-KW"/>
</dbReference>
<organism evidence="10 11">
    <name type="scientific">Anthropogastromicrobium aceti</name>
    <dbReference type="NCBI Taxonomy" id="2981768"/>
    <lineage>
        <taxon>Bacteria</taxon>
        <taxon>Bacillati</taxon>
        <taxon>Bacillota</taxon>
        <taxon>Clostridia</taxon>
        <taxon>Lachnospirales</taxon>
        <taxon>Lachnospiraceae</taxon>
        <taxon>Anthropogastromicrobium</taxon>
    </lineage>
</organism>
<dbReference type="InterPro" id="IPR014014">
    <property type="entry name" value="RNA_helicase_DEAD_Q_motif"/>
</dbReference>